<feature type="transmembrane region" description="Helical" evidence="2">
    <location>
        <begin position="98"/>
        <end position="118"/>
    </location>
</feature>
<keyword evidence="2" id="KW-0812">Transmembrane</keyword>
<dbReference type="PIRSF" id="PIRSF018266">
    <property type="entry name" value="FecR"/>
    <property type="match status" value="1"/>
</dbReference>
<dbReference type="GO" id="GO:0016989">
    <property type="term" value="F:sigma factor antagonist activity"/>
    <property type="evidence" value="ECO:0007669"/>
    <property type="project" value="TreeGrafter"/>
</dbReference>
<feature type="region of interest" description="Disordered" evidence="1">
    <location>
        <begin position="1"/>
        <end position="21"/>
    </location>
</feature>
<dbReference type="Gene3D" id="2.60.120.1440">
    <property type="match status" value="1"/>
</dbReference>
<feature type="compositionally biased region" description="Basic and acidic residues" evidence="1">
    <location>
        <begin position="229"/>
        <end position="255"/>
    </location>
</feature>
<reference evidence="4 5" key="1">
    <citation type="submission" date="2017-10" db="EMBL/GenBank/DDBJ databases">
        <title>Draft genome of Longibacter Salinarum.</title>
        <authorList>
            <person name="Goh K.M."/>
            <person name="Shamsir M.S."/>
            <person name="Lim S.W."/>
        </authorList>
    </citation>
    <scope>NUCLEOTIDE SEQUENCE [LARGE SCALE GENOMIC DNA]</scope>
    <source>
        <strain evidence="4 5">KCTC 52045</strain>
    </source>
</reference>
<dbReference type="AlphaFoldDB" id="A0A2A8CTN1"/>
<feature type="compositionally biased region" description="Basic and acidic residues" evidence="1">
    <location>
        <begin position="62"/>
        <end position="73"/>
    </location>
</feature>
<organism evidence="4 5">
    <name type="scientific">Longibacter salinarum</name>
    <dbReference type="NCBI Taxonomy" id="1850348"/>
    <lineage>
        <taxon>Bacteria</taxon>
        <taxon>Pseudomonadati</taxon>
        <taxon>Rhodothermota</taxon>
        <taxon>Rhodothermia</taxon>
        <taxon>Rhodothermales</taxon>
        <taxon>Salisaetaceae</taxon>
        <taxon>Longibacter</taxon>
    </lineage>
</organism>
<keyword evidence="2" id="KW-0472">Membrane</keyword>
<dbReference type="OrthoDB" id="1523735at2"/>
<accession>A0A2A8CTN1</accession>
<keyword evidence="2" id="KW-1133">Transmembrane helix</keyword>
<feature type="region of interest" description="Disordered" evidence="1">
    <location>
        <begin position="226"/>
        <end position="256"/>
    </location>
</feature>
<evidence type="ECO:0000313" key="5">
    <source>
        <dbReference type="Proteomes" id="UP000220102"/>
    </source>
</evidence>
<feature type="compositionally biased region" description="Basic and acidic residues" evidence="1">
    <location>
        <begin position="83"/>
        <end position="93"/>
    </location>
</feature>
<feature type="region of interest" description="Disordered" evidence="1">
    <location>
        <begin position="62"/>
        <end position="94"/>
    </location>
</feature>
<dbReference type="Pfam" id="PF04773">
    <property type="entry name" value="FecR"/>
    <property type="match status" value="1"/>
</dbReference>
<sequence>MSRNRLPFPENLQEHLPDEEEQSSLKSVWRLLGLVDDAPTENDRQPDVDAAWEAVRQRAFAEPEPHAGDDRQPVRSTTTPNDRAPRSRRDGSRWNRSSVLTGASILVAVLVVGFGLWWQQPVSVQAPVGEQRTASLPDGSTIELNSGTTLRYQRGFASLPGLRADRRSVELDGEAYFSVVHGDRPFEVRTFNSRVEVLGTEFNIRARDGKTTEVVVTSGRVRVESTAAESDKRSAHATDKGIVLDEPGERSRVTDAVESPSTVDVSRVLAWRRAGFAVSDQPLSSIVAELQRRYDRRVRLTPSARAQGGSLSLYYNSKVDPETIIHDICTAQGLAYRPINGGFEIYVEDAIR</sequence>
<dbReference type="EMBL" id="PDEQ01000013">
    <property type="protein sequence ID" value="PEN10952.1"/>
    <property type="molecule type" value="Genomic_DNA"/>
</dbReference>
<evidence type="ECO:0000256" key="1">
    <source>
        <dbReference type="SAM" id="MobiDB-lite"/>
    </source>
</evidence>
<dbReference type="Proteomes" id="UP000220102">
    <property type="component" value="Unassembled WGS sequence"/>
</dbReference>
<dbReference type="InterPro" id="IPR006860">
    <property type="entry name" value="FecR"/>
</dbReference>
<protein>
    <recommendedName>
        <fullName evidence="3">FecR protein domain-containing protein</fullName>
    </recommendedName>
</protein>
<dbReference type="InterPro" id="IPR012373">
    <property type="entry name" value="Ferrdict_sens_TM"/>
</dbReference>
<feature type="domain" description="FecR protein" evidence="3">
    <location>
        <begin position="125"/>
        <end position="222"/>
    </location>
</feature>
<gene>
    <name evidence="4" type="ORF">CRI94_17135</name>
</gene>
<dbReference type="PANTHER" id="PTHR30273">
    <property type="entry name" value="PERIPLASMIC SIGNAL SENSOR AND SIGMA FACTOR ACTIVATOR FECR-RELATED"/>
    <property type="match status" value="1"/>
</dbReference>
<evidence type="ECO:0000259" key="3">
    <source>
        <dbReference type="Pfam" id="PF04773"/>
    </source>
</evidence>
<evidence type="ECO:0000313" key="4">
    <source>
        <dbReference type="EMBL" id="PEN10952.1"/>
    </source>
</evidence>
<evidence type="ECO:0000256" key="2">
    <source>
        <dbReference type="SAM" id="Phobius"/>
    </source>
</evidence>
<dbReference type="PANTHER" id="PTHR30273:SF2">
    <property type="entry name" value="PROTEIN FECR"/>
    <property type="match status" value="1"/>
</dbReference>
<comment type="caution">
    <text evidence="4">The sequence shown here is derived from an EMBL/GenBank/DDBJ whole genome shotgun (WGS) entry which is preliminary data.</text>
</comment>
<keyword evidence="5" id="KW-1185">Reference proteome</keyword>
<proteinExistence type="predicted"/>
<dbReference type="RefSeq" id="WP_098079170.1">
    <property type="nucleotide sequence ID" value="NZ_PDEQ01000013.1"/>
</dbReference>
<name>A0A2A8CTN1_9BACT</name>